<evidence type="ECO:0000256" key="1">
    <source>
        <dbReference type="SAM" id="MobiDB-lite"/>
    </source>
</evidence>
<reference evidence="2 3" key="1">
    <citation type="submission" date="2020-01" db="EMBL/GenBank/DDBJ databases">
        <title>Identification and distribution of gene clusters putatively required for synthesis of sphingolipid metabolism inhibitors in phylogenetically diverse species of the filamentous fungus Fusarium.</title>
        <authorList>
            <person name="Kim H.-S."/>
            <person name="Busman M."/>
            <person name="Brown D.W."/>
            <person name="Divon H."/>
            <person name="Uhlig S."/>
            <person name="Proctor R.H."/>
        </authorList>
    </citation>
    <scope>NUCLEOTIDE SEQUENCE [LARGE SCALE GENOMIC DNA]</scope>
    <source>
        <strain evidence="2 3">NRRL 20459</strain>
    </source>
</reference>
<feature type="compositionally biased region" description="Polar residues" evidence="1">
    <location>
        <begin position="46"/>
        <end position="57"/>
    </location>
</feature>
<protein>
    <submittedName>
        <fullName evidence="2">Uncharacterized protein</fullName>
    </submittedName>
</protein>
<feature type="compositionally biased region" description="Basic and acidic residues" evidence="1">
    <location>
        <begin position="141"/>
        <end position="153"/>
    </location>
</feature>
<gene>
    <name evidence="2" type="ORF">FALBO_13216</name>
</gene>
<feature type="compositionally biased region" description="Polar residues" evidence="1">
    <location>
        <begin position="1"/>
        <end position="10"/>
    </location>
</feature>
<comment type="caution">
    <text evidence="2">The sequence shown here is derived from an EMBL/GenBank/DDBJ whole genome shotgun (WGS) entry which is preliminary data.</text>
</comment>
<evidence type="ECO:0000313" key="2">
    <source>
        <dbReference type="EMBL" id="KAF4460014.1"/>
    </source>
</evidence>
<organism evidence="2 3">
    <name type="scientific">Fusarium albosuccineum</name>
    <dbReference type="NCBI Taxonomy" id="1237068"/>
    <lineage>
        <taxon>Eukaryota</taxon>
        <taxon>Fungi</taxon>
        <taxon>Dikarya</taxon>
        <taxon>Ascomycota</taxon>
        <taxon>Pezizomycotina</taxon>
        <taxon>Sordariomycetes</taxon>
        <taxon>Hypocreomycetidae</taxon>
        <taxon>Hypocreales</taxon>
        <taxon>Nectriaceae</taxon>
        <taxon>Fusarium</taxon>
        <taxon>Fusarium decemcellulare species complex</taxon>
    </lineage>
</organism>
<evidence type="ECO:0000313" key="3">
    <source>
        <dbReference type="Proteomes" id="UP000554235"/>
    </source>
</evidence>
<dbReference type="Proteomes" id="UP000554235">
    <property type="component" value="Unassembled WGS sequence"/>
</dbReference>
<feature type="region of interest" description="Disordered" evidence="1">
    <location>
        <begin position="1"/>
        <end position="57"/>
    </location>
</feature>
<keyword evidence="3" id="KW-1185">Reference proteome</keyword>
<proteinExistence type="predicted"/>
<name>A0A8H4L2I4_9HYPO</name>
<dbReference type="AlphaFoldDB" id="A0A8H4L2I4"/>
<feature type="region of interest" description="Disordered" evidence="1">
    <location>
        <begin position="120"/>
        <end position="153"/>
    </location>
</feature>
<dbReference type="EMBL" id="JAADYS010002040">
    <property type="protein sequence ID" value="KAF4460014.1"/>
    <property type="molecule type" value="Genomic_DNA"/>
</dbReference>
<feature type="region of interest" description="Disordered" evidence="1">
    <location>
        <begin position="69"/>
        <end position="94"/>
    </location>
</feature>
<accession>A0A8H4L2I4</accession>
<sequence length="174" mass="19548">MSASSLSVTVLHTPLWNSKAPEKNGKLSGIVCQRPSGGHELPETESPGSSKTIYSQPPNRIMSQLARGITDEVHGRQGQSRHVPDRANSGDDDEELNESLRMLQYLGLYDHERETLVEQFKTESPSARAKKVKVRPGPQDRIQRQPSESEKKQYESWMWTNLADLSFQAQAFGE</sequence>